<gene>
    <name evidence="2" type="ORF">ACFSDX_14035</name>
</gene>
<comment type="caution">
    <text evidence="2">The sequence shown here is derived from an EMBL/GenBank/DDBJ whole genome shotgun (WGS) entry which is preliminary data.</text>
</comment>
<evidence type="ECO:0000313" key="3">
    <source>
        <dbReference type="Proteomes" id="UP001597197"/>
    </source>
</evidence>
<dbReference type="EMBL" id="JBHUFD010000005">
    <property type="protein sequence ID" value="MFD1873561.1"/>
    <property type="molecule type" value="Genomic_DNA"/>
</dbReference>
<keyword evidence="3" id="KW-1185">Reference proteome</keyword>
<protein>
    <submittedName>
        <fullName evidence="2">DUF5615 family PIN-like protein</fullName>
    </submittedName>
</protein>
<evidence type="ECO:0000259" key="1">
    <source>
        <dbReference type="Pfam" id="PF18480"/>
    </source>
</evidence>
<accession>A0ABW4QVW9</accession>
<dbReference type="Proteomes" id="UP001597197">
    <property type="component" value="Unassembled WGS sequence"/>
</dbReference>
<dbReference type="Pfam" id="PF18480">
    <property type="entry name" value="DUF5615"/>
    <property type="match status" value="1"/>
</dbReference>
<name>A0ABW4QVW9_9BACT</name>
<sequence>MKLLLDEDLPSKLRYRLRPEHDAVSVQDMGWHGKKNGELLRLMETVGIQALLTGDKQMQQQQNWRSYPLPVLVFDTVGDQYDDYNALIPQVKELLARPGLAGGVHVVQA</sequence>
<organism evidence="2 3">
    <name type="scientific">Hymenobacter bucti</name>
    <dbReference type="NCBI Taxonomy" id="1844114"/>
    <lineage>
        <taxon>Bacteria</taxon>
        <taxon>Pseudomonadati</taxon>
        <taxon>Bacteroidota</taxon>
        <taxon>Cytophagia</taxon>
        <taxon>Cytophagales</taxon>
        <taxon>Hymenobacteraceae</taxon>
        <taxon>Hymenobacter</taxon>
    </lineage>
</organism>
<proteinExistence type="predicted"/>
<feature type="domain" description="DUF5615" evidence="1">
    <location>
        <begin position="1"/>
        <end position="90"/>
    </location>
</feature>
<dbReference type="InterPro" id="IPR041049">
    <property type="entry name" value="DUF5615"/>
</dbReference>
<dbReference type="RefSeq" id="WP_382314553.1">
    <property type="nucleotide sequence ID" value="NZ_JBHUFD010000005.1"/>
</dbReference>
<reference evidence="3" key="1">
    <citation type="journal article" date="2019" name="Int. J. Syst. Evol. Microbiol.">
        <title>The Global Catalogue of Microorganisms (GCM) 10K type strain sequencing project: providing services to taxonomists for standard genome sequencing and annotation.</title>
        <authorList>
            <consortium name="The Broad Institute Genomics Platform"/>
            <consortium name="The Broad Institute Genome Sequencing Center for Infectious Disease"/>
            <person name="Wu L."/>
            <person name="Ma J."/>
        </authorList>
    </citation>
    <scope>NUCLEOTIDE SEQUENCE [LARGE SCALE GENOMIC DNA]</scope>
    <source>
        <strain evidence="3">CGMCC 1.15795</strain>
    </source>
</reference>
<evidence type="ECO:0000313" key="2">
    <source>
        <dbReference type="EMBL" id="MFD1873561.1"/>
    </source>
</evidence>